<gene>
    <name evidence="1" type="ORF">FIL70_17005</name>
</gene>
<dbReference type="Proteomes" id="UP000311469">
    <property type="component" value="Chromosome cSF1"/>
</dbReference>
<dbReference type="AlphaFoldDB" id="A0A5B8CKB3"/>
<reference evidence="1 2" key="1">
    <citation type="submission" date="2019-06" db="EMBL/GenBank/DDBJ databases">
        <title>Genome organization and adaptive potential of archetypical organophosphate degarding Sphingobium fuliginis ATCC 27551.</title>
        <authorList>
            <person name="Sarwar A."/>
            <person name="Parthasarathy S."/>
            <person name="Singh C."/>
            <person name="Siddavattam D."/>
        </authorList>
    </citation>
    <scope>NUCLEOTIDE SEQUENCE [LARGE SCALE GENOMIC DNA]</scope>
    <source>
        <strain evidence="1 2">ATCC 27551</strain>
    </source>
</reference>
<proteinExistence type="predicted"/>
<evidence type="ECO:0000313" key="1">
    <source>
        <dbReference type="EMBL" id="QDC38690.1"/>
    </source>
</evidence>
<organism evidence="1 2">
    <name type="scientific">Sphingobium fuliginis ATCC 27551</name>
    <dbReference type="NCBI Taxonomy" id="1208342"/>
    <lineage>
        <taxon>Bacteria</taxon>
        <taxon>Pseudomonadati</taxon>
        <taxon>Pseudomonadota</taxon>
        <taxon>Alphaproteobacteria</taxon>
        <taxon>Sphingomonadales</taxon>
        <taxon>Sphingomonadaceae</taxon>
        <taxon>Sphingobium</taxon>
    </lineage>
</organism>
<sequence length="60" mass="7190">MLEIHLNALADFLIEEIDCSAEYEEDCFGLTFRGYRLYVERRRMHFRIEHGAAVFELPRP</sequence>
<dbReference type="EMBL" id="CP041016">
    <property type="protein sequence ID" value="QDC38690.1"/>
    <property type="molecule type" value="Genomic_DNA"/>
</dbReference>
<evidence type="ECO:0000313" key="2">
    <source>
        <dbReference type="Proteomes" id="UP000311469"/>
    </source>
</evidence>
<name>A0A5B8CKB3_SPHSA</name>
<dbReference type="KEGG" id="sufl:FIL70_17005"/>
<protein>
    <submittedName>
        <fullName evidence="1">Uncharacterized protein</fullName>
    </submittedName>
</protein>
<dbReference type="RefSeq" id="WP_140042859.1">
    <property type="nucleotide sequence ID" value="NZ_CP041016.1"/>
</dbReference>
<accession>A0A5B8CKB3</accession>